<feature type="region of interest" description="Disordered" evidence="1">
    <location>
        <begin position="1"/>
        <end position="25"/>
    </location>
</feature>
<dbReference type="Proteomes" id="UP000266841">
    <property type="component" value="Unassembled WGS sequence"/>
</dbReference>
<proteinExistence type="predicted"/>
<evidence type="ECO:0000256" key="1">
    <source>
        <dbReference type="SAM" id="MobiDB-lite"/>
    </source>
</evidence>
<organism evidence="2 3">
    <name type="scientific">Thalassiosira oceanica</name>
    <name type="common">Marine diatom</name>
    <dbReference type="NCBI Taxonomy" id="159749"/>
    <lineage>
        <taxon>Eukaryota</taxon>
        <taxon>Sar</taxon>
        <taxon>Stramenopiles</taxon>
        <taxon>Ochrophyta</taxon>
        <taxon>Bacillariophyta</taxon>
        <taxon>Coscinodiscophyceae</taxon>
        <taxon>Thalassiosirophycidae</taxon>
        <taxon>Thalassiosirales</taxon>
        <taxon>Thalassiosiraceae</taxon>
        <taxon>Thalassiosira</taxon>
    </lineage>
</organism>
<dbReference type="AlphaFoldDB" id="K0T200"/>
<evidence type="ECO:0000313" key="3">
    <source>
        <dbReference type="Proteomes" id="UP000266841"/>
    </source>
</evidence>
<name>K0T200_THAOC</name>
<protein>
    <submittedName>
        <fullName evidence="2">Uncharacterized protein</fullName>
    </submittedName>
</protein>
<gene>
    <name evidence="2" type="ORF">THAOC_11709</name>
</gene>
<reference evidence="2 3" key="1">
    <citation type="journal article" date="2012" name="Genome Biol.">
        <title>Genome and low-iron response of an oceanic diatom adapted to chronic iron limitation.</title>
        <authorList>
            <person name="Lommer M."/>
            <person name="Specht M."/>
            <person name="Roy A.S."/>
            <person name="Kraemer L."/>
            <person name="Andreson R."/>
            <person name="Gutowska M.A."/>
            <person name="Wolf J."/>
            <person name="Bergner S.V."/>
            <person name="Schilhabel M.B."/>
            <person name="Klostermeier U.C."/>
            <person name="Beiko R.G."/>
            <person name="Rosenstiel P."/>
            <person name="Hippler M."/>
            <person name="Laroche J."/>
        </authorList>
    </citation>
    <scope>NUCLEOTIDE SEQUENCE [LARGE SCALE GENOMIC DNA]</scope>
    <source>
        <strain evidence="2 3">CCMP1005</strain>
    </source>
</reference>
<dbReference type="EMBL" id="AGNL01013416">
    <property type="protein sequence ID" value="EJK67276.1"/>
    <property type="molecule type" value="Genomic_DNA"/>
</dbReference>
<sequence>MWPFVNAAPQPSAAPRPLSQRSDRARARATVSAQDVANDFVENAGTATYTPDDGAPGPACCPATASQGAAPRNDHRVQRGRSAHAAGMRMRLFHGYHDTA</sequence>
<accession>K0T200</accession>
<comment type="caution">
    <text evidence="2">The sequence shown here is derived from an EMBL/GenBank/DDBJ whole genome shotgun (WGS) entry which is preliminary data.</text>
</comment>
<keyword evidence="3" id="KW-1185">Reference proteome</keyword>
<evidence type="ECO:0000313" key="2">
    <source>
        <dbReference type="EMBL" id="EJK67276.1"/>
    </source>
</evidence>